<evidence type="ECO:0000259" key="2">
    <source>
        <dbReference type="PROSITE" id="PS50994"/>
    </source>
</evidence>
<dbReference type="RefSeq" id="XP_038054690.1">
    <property type="nucleotide sequence ID" value="XM_038198762.1"/>
</dbReference>
<evidence type="ECO:0000313" key="3">
    <source>
        <dbReference type="EnsemblMetazoa" id="XP_038054690.1"/>
    </source>
</evidence>
<dbReference type="PROSITE" id="PS50994">
    <property type="entry name" value="INTEGRASE"/>
    <property type="match status" value="1"/>
</dbReference>
<dbReference type="InterPro" id="IPR012337">
    <property type="entry name" value="RNaseH-like_sf"/>
</dbReference>
<dbReference type="InterPro" id="IPR001584">
    <property type="entry name" value="Integrase_cat-core"/>
</dbReference>
<name>A0A913ZTZ8_PATMI</name>
<proteinExistence type="predicted"/>
<dbReference type="PANTHER" id="PTHR38681">
    <property type="entry name" value="RETROVIRUS-RELATED POL POLYPROTEIN FROM TRANSPOSON 412-LIKE PROTEIN-RELATED"/>
    <property type="match status" value="1"/>
</dbReference>
<feature type="compositionally biased region" description="Polar residues" evidence="1">
    <location>
        <begin position="247"/>
        <end position="260"/>
    </location>
</feature>
<dbReference type="OMA" id="DINTWIH"/>
<evidence type="ECO:0000313" key="4">
    <source>
        <dbReference type="Proteomes" id="UP000887568"/>
    </source>
</evidence>
<dbReference type="GeneID" id="119726909"/>
<dbReference type="Proteomes" id="UP000887568">
    <property type="component" value="Unplaced"/>
</dbReference>
<feature type="domain" description="Integrase catalytic" evidence="2">
    <location>
        <begin position="1"/>
        <end position="106"/>
    </location>
</feature>
<sequence>MPASITTDRGRQFESALFTSLTKLLGSTRIRTTSYNPQSNGVVERFHCQLKASLKSHLDPSRWTEYLPITLLGIRATVKSDIACSPAELVYGTSMRLPGQFVDPAKDTTLLDCSSFVDQLQHHMAQLSPARTRVTGTAVHIPKDLQSCTHVYVRCDAVRKPLQPPYNRPFLVLGRNDKHFTVSISNKREQVSIDRLKVAYTEAITDESTTTSNSSGTHQAVQDVPAHANTYSPPRAPPSKLPVTPQLPASPQTPPVTRTTKSGRHVRWPKRYVEVNDIG</sequence>
<protein>
    <recommendedName>
        <fullName evidence="2">Integrase catalytic domain-containing protein</fullName>
    </recommendedName>
</protein>
<dbReference type="GO" id="GO:0015074">
    <property type="term" value="P:DNA integration"/>
    <property type="evidence" value="ECO:0007669"/>
    <property type="project" value="InterPro"/>
</dbReference>
<dbReference type="EnsemblMetazoa" id="XM_038198762.1">
    <property type="protein sequence ID" value="XP_038054690.1"/>
    <property type="gene ID" value="LOC119726909"/>
</dbReference>
<dbReference type="SUPFAM" id="SSF53098">
    <property type="entry name" value="Ribonuclease H-like"/>
    <property type="match status" value="1"/>
</dbReference>
<dbReference type="AlphaFoldDB" id="A0A913ZTZ8"/>
<dbReference type="OrthoDB" id="10056584at2759"/>
<dbReference type="PANTHER" id="PTHR38681:SF1">
    <property type="entry name" value="RETROVIRUS-RELATED POL POLYPROTEIN FROM TRANSPOSON 412-LIKE PROTEIN"/>
    <property type="match status" value="1"/>
</dbReference>
<feature type="region of interest" description="Disordered" evidence="1">
    <location>
        <begin position="227"/>
        <end position="268"/>
    </location>
</feature>
<dbReference type="InterPro" id="IPR036397">
    <property type="entry name" value="RNaseH_sf"/>
</dbReference>
<dbReference type="GO" id="GO:0003676">
    <property type="term" value="F:nucleic acid binding"/>
    <property type="evidence" value="ECO:0007669"/>
    <property type="project" value="InterPro"/>
</dbReference>
<keyword evidence="4" id="KW-1185">Reference proteome</keyword>
<dbReference type="Gene3D" id="3.30.420.10">
    <property type="entry name" value="Ribonuclease H-like superfamily/Ribonuclease H"/>
    <property type="match status" value="1"/>
</dbReference>
<accession>A0A913ZTZ8</accession>
<evidence type="ECO:0000256" key="1">
    <source>
        <dbReference type="SAM" id="MobiDB-lite"/>
    </source>
</evidence>
<organism evidence="3 4">
    <name type="scientific">Patiria miniata</name>
    <name type="common">Bat star</name>
    <name type="synonym">Asterina miniata</name>
    <dbReference type="NCBI Taxonomy" id="46514"/>
    <lineage>
        <taxon>Eukaryota</taxon>
        <taxon>Metazoa</taxon>
        <taxon>Echinodermata</taxon>
        <taxon>Eleutherozoa</taxon>
        <taxon>Asterozoa</taxon>
        <taxon>Asteroidea</taxon>
        <taxon>Valvatacea</taxon>
        <taxon>Valvatida</taxon>
        <taxon>Asterinidae</taxon>
        <taxon>Patiria</taxon>
    </lineage>
</organism>
<reference evidence="3" key="1">
    <citation type="submission" date="2022-11" db="UniProtKB">
        <authorList>
            <consortium name="EnsemblMetazoa"/>
        </authorList>
    </citation>
    <scope>IDENTIFICATION</scope>
</reference>